<name>A0A158A9G9_9BURK</name>
<dbReference type="OrthoDB" id="5289056at2"/>
<feature type="transmembrane region" description="Helical" evidence="6">
    <location>
        <begin position="258"/>
        <end position="280"/>
    </location>
</feature>
<dbReference type="AlphaFoldDB" id="A0A158A9G9"/>
<organism evidence="11 12">
    <name type="scientific">Caballeronia temeraria</name>
    <dbReference type="NCBI Taxonomy" id="1777137"/>
    <lineage>
        <taxon>Bacteria</taxon>
        <taxon>Pseudomonadati</taxon>
        <taxon>Pseudomonadota</taxon>
        <taxon>Betaproteobacteria</taxon>
        <taxon>Burkholderiales</taxon>
        <taxon>Burkholderiaceae</taxon>
        <taxon>Caballeronia</taxon>
    </lineage>
</organism>
<evidence type="ECO:0000256" key="6">
    <source>
        <dbReference type="SAM" id="Phobius"/>
    </source>
</evidence>
<accession>A0A158A9G9</accession>
<dbReference type="GO" id="GO:0016020">
    <property type="term" value="C:membrane"/>
    <property type="evidence" value="ECO:0007669"/>
    <property type="project" value="UniProtKB-SubCell"/>
</dbReference>
<dbReference type="InterPro" id="IPR056739">
    <property type="entry name" value="NfeD_membrane"/>
</dbReference>
<keyword evidence="12" id="KW-1185">Reference proteome</keyword>
<keyword evidence="2 6" id="KW-0812">Transmembrane</keyword>
<evidence type="ECO:0000313" key="12">
    <source>
        <dbReference type="Proteomes" id="UP000054624"/>
    </source>
</evidence>
<dbReference type="PANTHER" id="PTHR33507">
    <property type="entry name" value="INNER MEMBRANE PROTEIN YBBJ"/>
    <property type="match status" value="1"/>
</dbReference>
<feature type="domain" description="NfeD-like C-terminal" evidence="8">
    <location>
        <begin position="399"/>
        <end position="456"/>
    </location>
</feature>
<feature type="transmembrane region" description="Helical" evidence="6">
    <location>
        <begin position="335"/>
        <end position="354"/>
    </location>
</feature>
<evidence type="ECO:0000256" key="4">
    <source>
        <dbReference type="ARBA" id="ARBA00023136"/>
    </source>
</evidence>
<evidence type="ECO:0000313" key="11">
    <source>
        <dbReference type="EMBL" id="SAK54335.1"/>
    </source>
</evidence>
<reference evidence="12" key="1">
    <citation type="submission" date="2016-01" db="EMBL/GenBank/DDBJ databases">
        <authorList>
            <person name="Peeters Charlotte."/>
        </authorList>
    </citation>
    <scope>NUCLEOTIDE SEQUENCE [LARGE SCALE GENOMIC DNA]</scope>
</reference>
<dbReference type="Pfam" id="PF25145">
    <property type="entry name" value="NfeD1b_N"/>
    <property type="match status" value="1"/>
</dbReference>
<dbReference type="EMBL" id="FCOI02000005">
    <property type="protein sequence ID" value="SAK54335.1"/>
    <property type="molecule type" value="Genomic_DNA"/>
</dbReference>
<evidence type="ECO:0000256" key="5">
    <source>
        <dbReference type="SAM" id="MobiDB-lite"/>
    </source>
</evidence>
<proteinExistence type="predicted"/>
<evidence type="ECO:0000259" key="10">
    <source>
        <dbReference type="Pfam" id="PF25145"/>
    </source>
</evidence>
<evidence type="ECO:0000259" key="8">
    <source>
        <dbReference type="Pfam" id="PF01957"/>
    </source>
</evidence>
<dbReference type="PANTHER" id="PTHR33507:SF4">
    <property type="entry name" value="NODULATION COMPETITIVENESS PROTEIN NFED"/>
    <property type="match status" value="1"/>
</dbReference>
<keyword evidence="4 6" id="KW-0472">Membrane</keyword>
<comment type="subcellular location">
    <subcellularLocation>
        <location evidence="1">Membrane</location>
        <topology evidence="1">Multi-pass membrane protein</topology>
    </subcellularLocation>
</comment>
<feature type="chain" id="PRO_5007620287" evidence="7">
    <location>
        <begin position="32"/>
        <end position="466"/>
    </location>
</feature>
<dbReference type="Pfam" id="PF24961">
    <property type="entry name" value="NfeD_membrane"/>
    <property type="match status" value="1"/>
</dbReference>
<evidence type="ECO:0000259" key="9">
    <source>
        <dbReference type="Pfam" id="PF24961"/>
    </source>
</evidence>
<feature type="domain" description="NfeD1b N-terminal" evidence="10">
    <location>
        <begin position="39"/>
        <end position="227"/>
    </location>
</feature>
<dbReference type="Gene3D" id="3.90.226.10">
    <property type="entry name" value="2-enoyl-CoA Hydratase, Chain A, domain 1"/>
    <property type="match status" value="1"/>
</dbReference>
<feature type="region of interest" description="Disordered" evidence="5">
    <location>
        <begin position="140"/>
        <end position="168"/>
    </location>
</feature>
<dbReference type="SUPFAM" id="SSF141322">
    <property type="entry name" value="NfeD domain-like"/>
    <property type="match status" value="1"/>
</dbReference>
<dbReference type="SUPFAM" id="SSF52096">
    <property type="entry name" value="ClpP/crotonase"/>
    <property type="match status" value="1"/>
</dbReference>
<evidence type="ECO:0000256" key="2">
    <source>
        <dbReference type="ARBA" id="ARBA00022692"/>
    </source>
</evidence>
<dbReference type="CDD" id="cd07020">
    <property type="entry name" value="Clp_protease_NfeD_1"/>
    <property type="match status" value="1"/>
</dbReference>
<feature type="domain" description="NfeD integral membrane" evidence="9">
    <location>
        <begin position="267"/>
        <end position="381"/>
    </location>
</feature>
<dbReference type="Gene3D" id="2.40.50.140">
    <property type="entry name" value="Nucleic acid-binding proteins"/>
    <property type="match status" value="1"/>
</dbReference>
<dbReference type="InterPro" id="IPR012340">
    <property type="entry name" value="NA-bd_OB-fold"/>
</dbReference>
<protein>
    <submittedName>
        <fullName evidence="11">Nodulation competitiveness protein nfeD</fullName>
    </submittedName>
</protein>
<evidence type="ECO:0000256" key="1">
    <source>
        <dbReference type="ARBA" id="ARBA00004141"/>
    </source>
</evidence>
<dbReference type="FunFam" id="3.90.226.10:FF:000089">
    <property type="entry name" value="Membrane-bound serine protease"/>
    <property type="match status" value="1"/>
</dbReference>
<dbReference type="InterPro" id="IPR052165">
    <property type="entry name" value="Membrane_assoc_protease"/>
</dbReference>
<feature type="transmembrane region" description="Helical" evidence="6">
    <location>
        <begin position="360"/>
        <end position="387"/>
    </location>
</feature>
<feature type="transmembrane region" description="Helical" evidence="6">
    <location>
        <begin position="311"/>
        <end position="328"/>
    </location>
</feature>
<dbReference type="InterPro" id="IPR029045">
    <property type="entry name" value="ClpP/crotonase-like_dom_sf"/>
</dbReference>
<keyword evidence="3 6" id="KW-1133">Transmembrane helix</keyword>
<dbReference type="Proteomes" id="UP000054624">
    <property type="component" value="Unassembled WGS sequence"/>
</dbReference>
<dbReference type="Pfam" id="PF01957">
    <property type="entry name" value="NfeD"/>
    <property type="match status" value="1"/>
</dbReference>
<evidence type="ECO:0000256" key="3">
    <source>
        <dbReference type="ARBA" id="ARBA00022989"/>
    </source>
</evidence>
<gene>
    <name evidence="11" type="ORF">AWB76_01960</name>
</gene>
<dbReference type="InterPro" id="IPR002810">
    <property type="entry name" value="NfeD-like_C"/>
</dbReference>
<evidence type="ECO:0000256" key="7">
    <source>
        <dbReference type="SAM" id="SignalP"/>
    </source>
</evidence>
<dbReference type="InterPro" id="IPR056738">
    <property type="entry name" value="NfeD1b_N"/>
</dbReference>
<keyword evidence="7" id="KW-0732">Signal</keyword>
<feature type="signal peptide" evidence="7">
    <location>
        <begin position="1"/>
        <end position="31"/>
    </location>
</feature>
<sequence length="466" mass="48532">MRTKFADWLWSRIGCALLSMAFAFVPMRAVAAALAPAPVVVIPLKGAIGPASADFVVRSLARAADEHAQLAVLELDTPGGLDLSMRSIIQAMLASPVPVAAFIAPSGARAASAGTYITYASHIAAMAPGTNLGAASPVQLGMGGPEREPSGAGKAASGTDSQSTETRKQMQDAAAYIRGLAQLRGRNAQWAERAVREAVALSATEALEQKVIDLTANDIPDLLAKLDGRHVKTASGDHVLATKQAPLVLLQPDWRSRFLATITDPSVALILMMIGMYGLFFEFANPGMVLPGVAGAICLLVGLFALQLLPISFVGLGLIVLGMGFLVAEMFLPTFGSLGIGGIIAFAIGALMLIDTDVPGFGIPIGLVVGLALFTALFVFTVSAVALKARKRPVVSGGEAMLGTIGVMLAHESGSGWARVHGERWRVQAATPRALPQEGARVRVISRHGLTLTVEPLEGEREAGHS</sequence>
<dbReference type="STRING" id="1777137.AWB76_01960"/>